<sequence length="449" mass="48510">MNNIRRALVYFGVLCTAGTLATGCGTTNIATKANTVSAAHISDQSVMGAASRNPITIAFWYGVSNNLSNDIQQMVAEFNRTHPNIRVIATYEGSYSGGGEEQQKLLAAIKASDPPAIAQIEVHAMPVFAASGQLVDLTSLLRTSSIDKPSNFLDGILVSTQYQGRYYGVPFNRSVPVLYYNETLFRQAGITRPPTNWPQLMADAKALTKGAGSHKIYGFAPLVDWWPWEYAVLSSGGTILSHNLTEATFAKPNALTILNAQAQLVKEGDAKVEAGPNTWDLMTQDFMNGEVAMDIDSIGSASKVASGVGSKFSWNTALLPRGKTLAVPPGGGDLAILKGVSPAQQQAAWTFIQWWTAPAQSVKWSIETGYLPVQKADLANRTYMSFISKHPQYRTAIDELKYEQSPPASPAYLAVLEQVQQALEGIFDEGKPVAPTMEQTAEQVNQNLG</sequence>
<feature type="chain" id="PRO_5038894751" evidence="1">
    <location>
        <begin position="22"/>
        <end position="449"/>
    </location>
</feature>
<evidence type="ECO:0000313" key="3">
    <source>
        <dbReference type="Proteomes" id="UP000182589"/>
    </source>
</evidence>
<dbReference type="PANTHER" id="PTHR43649:SF12">
    <property type="entry name" value="DIACETYLCHITOBIOSE BINDING PROTEIN DASA"/>
    <property type="match status" value="1"/>
</dbReference>
<gene>
    <name evidence="2" type="ORF">SAMN04489725_106111</name>
</gene>
<dbReference type="AlphaFoldDB" id="A0A1H2TSK0"/>
<name>A0A1H2TSK0_9BACL</name>
<protein>
    <submittedName>
        <fullName evidence="2">Carbohydrate ABC transporter substrate-binding protein, CUT1 family</fullName>
    </submittedName>
</protein>
<dbReference type="InterPro" id="IPR050490">
    <property type="entry name" value="Bact_solute-bd_prot1"/>
</dbReference>
<proteinExistence type="predicted"/>
<dbReference type="PROSITE" id="PS51257">
    <property type="entry name" value="PROKAR_LIPOPROTEIN"/>
    <property type="match status" value="1"/>
</dbReference>
<keyword evidence="3" id="KW-1185">Reference proteome</keyword>
<keyword evidence="1" id="KW-0732">Signal</keyword>
<feature type="signal peptide" evidence="1">
    <location>
        <begin position="1"/>
        <end position="21"/>
    </location>
</feature>
<dbReference type="Proteomes" id="UP000182589">
    <property type="component" value="Unassembled WGS sequence"/>
</dbReference>
<dbReference type="EMBL" id="FNOJ01000006">
    <property type="protein sequence ID" value="SDW46842.1"/>
    <property type="molecule type" value="Genomic_DNA"/>
</dbReference>
<dbReference type="STRING" id="89784.SAMN04489725_106111"/>
<dbReference type="CDD" id="cd14748">
    <property type="entry name" value="PBP2_UgpB"/>
    <property type="match status" value="1"/>
</dbReference>
<dbReference type="Pfam" id="PF01547">
    <property type="entry name" value="SBP_bac_1"/>
    <property type="match status" value="1"/>
</dbReference>
<evidence type="ECO:0000256" key="1">
    <source>
        <dbReference type="SAM" id="SignalP"/>
    </source>
</evidence>
<dbReference type="SUPFAM" id="SSF53850">
    <property type="entry name" value="Periplasmic binding protein-like II"/>
    <property type="match status" value="1"/>
</dbReference>
<dbReference type="RefSeq" id="WP_244885129.1">
    <property type="nucleotide sequence ID" value="NZ_FNOJ01000006.1"/>
</dbReference>
<dbReference type="InterPro" id="IPR006059">
    <property type="entry name" value="SBP"/>
</dbReference>
<organism evidence="2 3">
    <name type="scientific">Alicyclobacillus hesperidum</name>
    <dbReference type="NCBI Taxonomy" id="89784"/>
    <lineage>
        <taxon>Bacteria</taxon>
        <taxon>Bacillati</taxon>
        <taxon>Bacillota</taxon>
        <taxon>Bacilli</taxon>
        <taxon>Bacillales</taxon>
        <taxon>Alicyclobacillaceae</taxon>
        <taxon>Alicyclobacillus</taxon>
    </lineage>
</organism>
<dbReference type="PANTHER" id="PTHR43649">
    <property type="entry name" value="ARABINOSE-BINDING PROTEIN-RELATED"/>
    <property type="match status" value="1"/>
</dbReference>
<accession>A0A1H2TSK0</accession>
<evidence type="ECO:0000313" key="2">
    <source>
        <dbReference type="EMBL" id="SDW46842.1"/>
    </source>
</evidence>
<dbReference type="Gene3D" id="3.40.190.10">
    <property type="entry name" value="Periplasmic binding protein-like II"/>
    <property type="match status" value="2"/>
</dbReference>
<reference evidence="3" key="1">
    <citation type="submission" date="2016-10" db="EMBL/GenBank/DDBJ databases">
        <authorList>
            <person name="Varghese N."/>
        </authorList>
    </citation>
    <scope>NUCLEOTIDE SEQUENCE [LARGE SCALE GENOMIC DNA]</scope>
    <source>
        <strain evidence="3">DSM 12489</strain>
    </source>
</reference>